<evidence type="ECO:0000256" key="12">
    <source>
        <dbReference type="RuleBase" id="RU000532"/>
    </source>
</evidence>
<dbReference type="AlphaFoldDB" id="A0A0V8RV20"/>
<dbReference type="Gene3D" id="3.40.50.1260">
    <property type="entry name" value="Phosphoglycerate kinase, N-terminal domain"/>
    <property type="match status" value="2"/>
</dbReference>
<dbReference type="SUPFAM" id="SSF53748">
    <property type="entry name" value="Phosphoglycerate kinase"/>
    <property type="match status" value="1"/>
</dbReference>
<keyword evidence="14" id="KW-1185">Reference proteome</keyword>
<dbReference type="InterPro" id="IPR015824">
    <property type="entry name" value="Phosphoglycerate_kinase_N"/>
</dbReference>
<dbReference type="GO" id="GO:0006094">
    <property type="term" value="P:gluconeogenesis"/>
    <property type="evidence" value="ECO:0007669"/>
    <property type="project" value="TreeGrafter"/>
</dbReference>
<evidence type="ECO:0000256" key="7">
    <source>
        <dbReference type="ARBA" id="ARBA00022777"/>
    </source>
</evidence>
<name>A0A0V8RV20_PYROC</name>
<evidence type="ECO:0000256" key="5">
    <source>
        <dbReference type="ARBA" id="ARBA00022679"/>
    </source>
</evidence>
<evidence type="ECO:0000256" key="2">
    <source>
        <dbReference type="ARBA" id="ARBA00008982"/>
    </source>
</evidence>
<dbReference type="PRINTS" id="PR00477">
    <property type="entry name" value="PHGLYCKINASE"/>
</dbReference>
<feature type="binding site" evidence="9">
    <location>
        <begin position="368"/>
        <end position="371"/>
    </location>
    <ligand>
        <name>ATP</name>
        <dbReference type="ChEBI" id="CHEBI:30616"/>
    </ligand>
</feature>
<evidence type="ECO:0000256" key="10">
    <source>
        <dbReference type="PIRSR" id="PIRSR000724-1"/>
    </source>
</evidence>
<feature type="binding site" evidence="9 11">
    <location>
        <position position="342"/>
    </location>
    <ligand>
        <name>ATP</name>
        <dbReference type="ChEBI" id="CHEBI:30616"/>
    </ligand>
</feature>
<protein>
    <recommendedName>
        <fullName evidence="4 9">Phosphoglycerate kinase</fullName>
        <ecNumber evidence="3 9">2.7.2.3</ecNumber>
    </recommendedName>
</protein>
<sequence>MPCSLRNKYLIPTIDDLDKYFGIKGSKILIRIDINSPIKPETGEILDDSRIRAHAETLRELVERGAAVVAMSHQGRPGESDFVSLNKHAELLEKHTGMTIHFIDDVIGPAAREEIKKLRTGEILLLDNTRLVSEEIIEATPEKHAESIFVSRLAPLFNYYINDAFATAHRSQPSIVGFPMKLPSAAGRVMERELVALSKLYNPEERPRVFVLGGGKVHDTLRILEYLHSNRAVDRILATGLVAELFLVAKGVDIGEANMKVLESKGLLALLPRARRLLLKGLPIETPVDFKTLVNDNVEVEAIGSSIKGVIKDIGPQTIKMYVEIMKEARLIVLRGPAGVIEDPRFQDGSKELLRAAVESSAYVIVGGGHLNSIAAKLGLSERPNLHISTGGGALLLFLAGEDLPGLVALAKSAQKFFDKFLKQAALP</sequence>
<comment type="pathway">
    <text evidence="9">Carbohydrate degradation; glycolysis; pyruvate from D-glyceraldehyde 3-phosphate: step 2/5.</text>
</comment>
<proteinExistence type="inferred from homology"/>
<dbReference type="PIRSF" id="PIRSF000724">
    <property type="entry name" value="Pgk"/>
    <property type="match status" value="1"/>
</dbReference>
<feature type="binding site" evidence="9">
    <location>
        <position position="50"/>
    </location>
    <ligand>
        <name>substrate</name>
    </ligand>
</feature>
<evidence type="ECO:0000313" key="14">
    <source>
        <dbReference type="Proteomes" id="UP000053352"/>
    </source>
</evidence>
<dbReference type="FunFam" id="3.40.50.1260:FF:000006">
    <property type="entry name" value="Phosphoglycerate kinase"/>
    <property type="match status" value="1"/>
</dbReference>
<dbReference type="HAMAP" id="MF_00145">
    <property type="entry name" value="Phosphoglyc_kinase"/>
    <property type="match status" value="1"/>
</dbReference>
<evidence type="ECO:0000256" key="6">
    <source>
        <dbReference type="ARBA" id="ARBA00022741"/>
    </source>
</evidence>
<keyword evidence="7 9" id="KW-0418">Kinase</keyword>
<keyword evidence="5 9" id="KW-0808">Transferase</keyword>
<feature type="binding site" evidence="9">
    <location>
        <position position="130"/>
    </location>
    <ligand>
        <name>substrate</name>
    </ligand>
</feature>
<dbReference type="InterPro" id="IPR001576">
    <property type="entry name" value="Phosphoglycerate_kinase"/>
</dbReference>
<feature type="binding site" evidence="10">
    <location>
        <position position="170"/>
    </location>
    <ligand>
        <name>(2R)-3-phosphoglycerate</name>
        <dbReference type="ChEBI" id="CHEBI:58272"/>
    </ligand>
</feature>
<dbReference type="GO" id="GO:0004618">
    <property type="term" value="F:phosphoglycerate kinase activity"/>
    <property type="evidence" value="ECO:0007669"/>
    <property type="project" value="UniProtKB-UniRule"/>
</dbReference>
<gene>
    <name evidence="9" type="primary">pgk</name>
    <name evidence="13" type="ORF">CF15_03695</name>
</gene>
<comment type="similarity">
    <text evidence="2 9 12">Belongs to the phosphoglycerate kinase family.</text>
</comment>
<dbReference type="PANTHER" id="PTHR11406">
    <property type="entry name" value="PHOSPHOGLYCERATE KINASE"/>
    <property type="match status" value="1"/>
</dbReference>
<dbReference type="EMBL" id="LNTB01000001">
    <property type="protein sequence ID" value="KSW11911.1"/>
    <property type="molecule type" value="Genomic_DNA"/>
</dbReference>
<comment type="subunit">
    <text evidence="9">Monomer.</text>
</comment>
<dbReference type="RefSeq" id="WP_058370590.1">
    <property type="nucleotide sequence ID" value="NZ_LNTB01000001.1"/>
</dbReference>
<dbReference type="GO" id="GO:0006096">
    <property type="term" value="P:glycolytic process"/>
    <property type="evidence" value="ECO:0007669"/>
    <property type="project" value="UniProtKB-UniRule"/>
</dbReference>
<dbReference type="Proteomes" id="UP000053352">
    <property type="component" value="Unassembled WGS sequence"/>
</dbReference>
<evidence type="ECO:0000256" key="11">
    <source>
        <dbReference type="PIRSR" id="PIRSR000724-2"/>
    </source>
</evidence>
<evidence type="ECO:0000313" key="13">
    <source>
        <dbReference type="EMBL" id="KSW11911.1"/>
    </source>
</evidence>
<dbReference type="GO" id="GO:0005829">
    <property type="term" value="C:cytosol"/>
    <property type="evidence" value="ECO:0007669"/>
    <property type="project" value="TreeGrafter"/>
</dbReference>
<feature type="binding site" evidence="9 10">
    <location>
        <begin position="33"/>
        <end position="35"/>
    </location>
    <ligand>
        <name>substrate</name>
    </ligand>
</feature>
<organism evidence="13 14">
    <name type="scientific">Pyrodictium occultum</name>
    <dbReference type="NCBI Taxonomy" id="2309"/>
    <lineage>
        <taxon>Archaea</taxon>
        <taxon>Thermoproteota</taxon>
        <taxon>Thermoprotei</taxon>
        <taxon>Desulfurococcales</taxon>
        <taxon>Pyrodictiaceae</taxon>
        <taxon>Pyrodictium</taxon>
    </lineage>
</organism>
<dbReference type="Pfam" id="PF00162">
    <property type="entry name" value="PGK"/>
    <property type="match status" value="1"/>
</dbReference>
<dbReference type="STRING" id="2309.CF15_03695"/>
<dbReference type="EC" id="2.7.2.3" evidence="3 9"/>
<accession>A0A0V8RV20</accession>
<feature type="binding site" evidence="9 10">
    <location>
        <begin position="73"/>
        <end position="76"/>
    </location>
    <ligand>
        <name>substrate</name>
    </ligand>
</feature>
<reference evidence="13 14" key="1">
    <citation type="submission" date="2015-11" db="EMBL/GenBank/DDBJ databases">
        <title>Genome sequence of Pyrodictium occultum PL-19, a marine hyperthermophilic archaeon isolated from Volcano, Italy.</title>
        <authorList>
            <person name="Utturkar S."/>
            <person name="Huber H."/>
            <person name="Leptihn S."/>
            <person name="Brown S."/>
            <person name="Stetter K.O."/>
            <person name="Podar M."/>
        </authorList>
    </citation>
    <scope>NUCLEOTIDE SEQUENCE [LARGE SCALE GENOMIC DNA]</scope>
    <source>
        <strain evidence="13 14">PL-19</strain>
    </source>
</reference>
<keyword evidence="8 9" id="KW-0067">ATP-binding</keyword>
<evidence type="ECO:0000256" key="8">
    <source>
        <dbReference type="ARBA" id="ARBA00022840"/>
    </source>
</evidence>
<keyword evidence="6 9" id="KW-0547">Nucleotide-binding</keyword>
<evidence type="ECO:0000256" key="4">
    <source>
        <dbReference type="ARBA" id="ARBA00016471"/>
    </source>
</evidence>
<evidence type="ECO:0000256" key="3">
    <source>
        <dbReference type="ARBA" id="ARBA00013061"/>
    </source>
</evidence>
<dbReference type="InterPro" id="IPR036043">
    <property type="entry name" value="Phosphoglycerate_kinase_sf"/>
</dbReference>
<comment type="caution">
    <text evidence="9">Lacks conserved residue(s) required for the propagation of feature annotation.</text>
</comment>
<comment type="catalytic activity">
    <reaction evidence="1 9 12">
        <text>(2R)-3-phosphoglycerate + ATP = (2R)-3-phospho-glyceroyl phosphate + ADP</text>
        <dbReference type="Rhea" id="RHEA:14801"/>
        <dbReference type="ChEBI" id="CHEBI:30616"/>
        <dbReference type="ChEBI" id="CHEBI:57604"/>
        <dbReference type="ChEBI" id="CHEBI:58272"/>
        <dbReference type="ChEBI" id="CHEBI:456216"/>
        <dbReference type="EC" id="2.7.2.3"/>
    </reaction>
</comment>
<feature type="binding site" evidence="9">
    <location>
        <position position="170"/>
    </location>
    <ligand>
        <name>substrate</name>
    </ligand>
</feature>
<keyword evidence="9" id="KW-0963">Cytoplasm</keyword>
<dbReference type="GO" id="GO:0043531">
    <property type="term" value="F:ADP binding"/>
    <property type="evidence" value="ECO:0007669"/>
    <property type="project" value="TreeGrafter"/>
</dbReference>
<evidence type="ECO:0000256" key="9">
    <source>
        <dbReference type="HAMAP-Rule" id="MF_00145"/>
    </source>
</evidence>
<dbReference type="OrthoDB" id="6575at2157"/>
<dbReference type="UniPathway" id="UPA00109">
    <property type="reaction ID" value="UER00185"/>
</dbReference>
<comment type="caution">
    <text evidence="13">The sequence shown here is derived from an EMBL/GenBank/DDBJ whole genome shotgun (WGS) entry which is preliminary data.</text>
</comment>
<dbReference type="PANTHER" id="PTHR11406:SF23">
    <property type="entry name" value="PHOSPHOGLYCERATE KINASE 1, CHLOROPLASTIC-RELATED"/>
    <property type="match status" value="1"/>
</dbReference>
<feature type="binding site" evidence="10">
    <location>
        <position position="130"/>
    </location>
    <ligand>
        <name>(2R)-3-phosphoglycerate</name>
        <dbReference type="ChEBI" id="CHEBI:58272"/>
    </ligand>
</feature>
<keyword evidence="9" id="KW-0324">Glycolysis</keyword>
<evidence type="ECO:0000256" key="1">
    <source>
        <dbReference type="ARBA" id="ARBA00000642"/>
    </source>
</evidence>
<comment type="subcellular location">
    <subcellularLocation>
        <location evidence="9">Cytoplasm</location>
    </subcellularLocation>
</comment>
<dbReference type="GO" id="GO:0005524">
    <property type="term" value="F:ATP binding"/>
    <property type="evidence" value="ECO:0007669"/>
    <property type="project" value="UniProtKB-KW"/>
</dbReference>
<feature type="binding site" evidence="10">
    <location>
        <position position="50"/>
    </location>
    <ligand>
        <name>(2R)-3-phosphoglycerate</name>
        <dbReference type="ChEBI" id="CHEBI:58272"/>
    </ligand>
</feature>